<dbReference type="Proteomes" id="UP000292957">
    <property type="component" value="Unassembled WGS sequence"/>
</dbReference>
<evidence type="ECO:0000313" key="14">
    <source>
        <dbReference type="EMBL" id="TBU29809.1"/>
    </source>
</evidence>
<feature type="compositionally biased region" description="Basic residues" evidence="12">
    <location>
        <begin position="427"/>
        <end position="439"/>
    </location>
</feature>
<comment type="domain">
    <text evidence="11">The PHD-type zinc finger mediates the binding to H3K4me3.</text>
</comment>
<dbReference type="InterPro" id="IPR028651">
    <property type="entry name" value="ING_fam"/>
</dbReference>
<protein>
    <recommendedName>
        <fullName evidence="11">Chromatin modification-related protein</fullName>
    </recommendedName>
</protein>
<evidence type="ECO:0000256" key="8">
    <source>
        <dbReference type="PIRSR" id="PIRSR628651-50"/>
    </source>
</evidence>
<dbReference type="InterPro" id="IPR001965">
    <property type="entry name" value="Znf_PHD"/>
</dbReference>
<feature type="region of interest" description="Disordered" evidence="12">
    <location>
        <begin position="153"/>
        <end position="247"/>
    </location>
</feature>
<dbReference type="InterPro" id="IPR013083">
    <property type="entry name" value="Znf_RING/FYVE/PHD"/>
</dbReference>
<evidence type="ECO:0000256" key="11">
    <source>
        <dbReference type="RuleBase" id="RU361213"/>
    </source>
</evidence>
<evidence type="ECO:0000259" key="13">
    <source>
        <dbReference type="PROSITE" id="PS50016"/>
    </source>
</evidence>
<feature type="site" description="Histone H3K4me3 binding" evidence="8">
    <location>
        <position position="376"/>
    </location>
</feature>
<dbReference type="GO" id="GO:0006355">
    <property type="term" value="P:regulation of DNA-templated transcription"/>
    <property type="evidence" value="ECO:0007669"/>
    <property type="project" value="TreeGrafter"/>
</dbReference>
<dbReference type="SMART" id="SM01408">
    <property type="entry name" value="ING"/>
    <property type="match status" value="1"/>
</dbReference>
<feature type="site" description="Histone H3K4me3 binding" evidence="8">
    <location>
        <position position="387"/>
    </location>
</feature>
<dbReference type="InterPro" id="IPR019787">
    <property type="entry name" value="Znf_PHD-finger"/>
</dbReference>
<feature type="binding site" evidence="9">
    <location>
        <position position="377"/>
    </location>
    <ligand>
        <name>Zn(2+)</name>
        <dbReference type="ChEBI" id="CHEBI:29105"/>
        <label>1</label>
    </ligand>
</feature>
<feature type="compositionally biased region" description="Basic and acidic residues" evidence="12">
    <location>
        <begin position="278"/>
        <end position="288"/>
    </location>
</feature>
<feature type="compositionally biased region" description="Low complexity" evidence="12">
    <location>
        <begin position="266"/>
        <end position="276"/>
    </location>
</feature>
<feature type="binding site" evidence="9">
    <location>
        <position position="390"/>
    </location>
    <ligand>
        <name>Zn(2+)</name>
        <dbReference type="ChEBI" id="CHEBI:29105"/>
        <label>2</label>
    </ligand>
</feature>
<evidence type="ECO:0000256" key="9">
    <source>
        <dbReference type="PIRSR" id="PIRSR628651-51"/>
    </source>
</evidence>
<dbReference type="InterPro" id="IPR024610">
    <property type="entry name" value="ING_N_histone-binding"/>
</dbReference>
<evidence type="ECO:0000256" key="2">
    <source>
        <dbReference type="ARBA" id="ARBA00010210"/>
    </source>
</evidence>
<dbReference type="PANTHER" id="PTHR10333">
    <property type="entry name" value="INHIBITOR OF GROWTH PROTEIN"/>
    <property type="match status" value="1"/>
</dbReference>
<feature type="region of interest" description="Disordered" evidence="12">
    <location>
        <begin position="266"/>
        <end position="370"/>
    </location>
</feature>
<evidence type="ECO:0000256" key="12">
    <source>
        <dbReference type="SAM" id="MobiDB-lite"/>
    </source>
</evidence>
<dbReference type="CDD" id="cd15505">
    <property type="entry name" value="PHD_ING"/>
    <property type="match status" value="1"/>
</dbReference>
<feature type="binding site" evidence="9">
    <location>
        <position position="379"/>
    </location>
    <ligand>
        <name>Zn(2+)</name>
        <dbReference type="ChEBI" id="CHEBI:29105"/>
        <label>1</label>
    </ligand>
</feature>
<keyword evidence="7 11" id="KW-0539">Nucleus</keyword>
<name>A0A4Q9MQ21_9APHY</name>
<dbReference type="PROSITE" id="PS01359">
    <property type="entry name" value="ZF_PHD_1"/>
    <property type="match status" value="1"/>
</dbReference>
<accession>A0A4Q9MQ21</accession>
<dbReference type="FunFam" id="3.30.40.10:FF:000535">
    <property type="entry name" value="Chromatin modification-related protein"/>
    <property type="match status" value="1"/>
</dbReference>
<dbReference type="Pfam" id="PF12998">
    <property type="entry name" value="ING"/>
    <property type="match status" value="1"/>
</dbReference>
<comment type="subcellular location">
    <subcellularLocation>
        <location evidence="1 11">Nucleus</location>
    </subcellularLocation>
</comment>
<dbReference type="GO" id="GO:0005634">
    <property type="term" value="C:nucleus"/>
    <property type="evidence" value="ECO:0007669"/>
    <property type="project" value="UniProtKB-SubCell"/>
</dbReference>
<evidence type="ECO:0000256" key="6">
    <source>
        <dbReference type="ARBA" id="ARBA00022853"/>
    </source>
</evidence>
<evidence type="ECO:0000256" key="1">
    <source>
        <dbReference type="ARBA" id="ARBA00004123"/>
    </source>
</evidence>
<organism evidence="14">
    <name type="scientific">Dichomitus squalens</name>
    <dbReference type="NCBI Taxonomy" id="114155"/>
    <lineage>
        <taxon>Eukaryota</taxon>
        <taxon>Fungi</taxon>
        <taxon>Dikarya</taxon>
        <taxon>Basidiomycota</taxon>
        <taxon>Agaricomycotina</taxon>
        <taxon>Agaricomycetes</taxon>
        <taxon>Polyporales</taxon>
        <taxon>Polyporaceae</taxon>
        <taxon>Dichomitus</taxon>
    </lineage>
</organism>
<dbReference type="InterPro" id="IPR019786">
    <property type="entry name" value="Zinc_finger_PHD-type_CS"/>
</dbReference>
<dbReference type="AlphaFoldDB" id="A0A4Q9MQ21"/>
<sequence>MSRRQQHTMNYPAGPSSAVDTALSLACLSEYAHTLDSLPIDLSRSYGDLRELDAVLSSSMTLLTAKINELIGMIETKTGTNDDRLYLLTEISEEATRLKLGGEDKIRVACHAADGLRSHRTHMRALLDRMPDREFLKIAEQLGRKTVYPHVTSKQYYPPGMTGEGGRRNRRQAGANTGYGGLLLNGTDPSPEKKKRRAPRDDDVDVTRTPSKKERLEGGPAPRQRNGARNKKVPAADRAASPTESVASLASHLPQHFVAQPNTVASNRAASNSASNKRAQEAAARRDAYSAQPPSTSHPSLPQPYLSNQTGIIPDPPSTRAMSNGIVSEWPHGQLEGPGMPVVRNTFPQVPAADGNDGTMSAGGEPDGDAEDNKTYCFCESVSYGEMIACDDEDCEREWFHIACVGLTVLPAGTWYCSKCLERRQNQKKSGRGGKKRSAGGRSAARNHAA</sequence>
<feature type="site" description="Histone H3K4me3 binding" evidence="8">
    <location>
        <position position="391"/>
    </location>
</feature>
<dbReference type="Gene3D" id="3.30.40.10">
    <property type="entry name" value="Zinc/RING finger domain, C3HC4 (zinc finger)"/>
    <property type="match status" value="1"/>
</dbReference>
<dbReference type="SMART" id="SM00249">
    <property type="entry name" value="PHD"/>
    <property type="match status" value="1"/>
</dbReference>
<dbReference type="EMBL" id="ML143410">
    <property type="protein sequence ID" value="TBU29809.1"/>
    <property type="molecule type" value="Genomic_DNA"/>
</dbReference>
<reference evidence="14" key="1">
    <citation type="submission" date="2019-01" db="EMBL/GenBank/DDBJ databases">
        <title>Draft genome sequences of three monokaryotic isolates of the white-rot basidiomycete fungus Dichomitus squalens.</title>
        <authorList>
            <consortium name="DOE Joint Genome Institute"/>
            <person name="Lopez S.C."/>
            <person name="Andreopoulos B."/>
            <person name="Pangilinan J."/>
            <person name="Lipzen A."/>
            <person name="Riley R."/>
            <person name="Ahrendt S."/>
            <person name="Ng V."/>
            <person name="Barry K."/>
            <person name="Daum C."/>
            <person name="Grigoriev I.V."/>
            <person name="Hilden K.S."/>
            <person name="Makela M.R."/>
            <person name="de Vries R.P."/>
        </authorList>
    </citation>
    <scope>NUCLEOTIDE SEQUENCE [LARGE SCALE GENOMIC DNA]</scope>
    <source>
        <strain evidence="14">OM18370.1</strain>
    </source>
</reference>
<dbReference type="Gene3D" id="6.10.140.1740">
    <property type="match status" value="1"/>
</dbReference>
<evidence type="ECO:0000256" key="3">
    <source>
        <dbReference type="ARBA" id="ARBA00022723"/>
    </source>
</evidence>
<feature type="binding site" evidence="9">
    <location>
        <position position="401"/>
    </location>
    <ligand>
        <name>Zn(2+)</name>
        <dbReference type="ChEBI" id="CHEBI:29105"/>
        <label>1</label>
    </ligand>
</feature>
<feature type="binding site" evidence="9">
    <location>
        <position position="395"/>
    </location>
    <ligand>
        <name>Zn(2+)</name>
        <dbReference type="ChEBI" id="CHEBI:29105"/>
        <label>2</label>
    </ligand>
</feature>
<dbReference type="GO" id="GO:0006325">
    <property type="term" value="P:chromatin organization"/>
    <property type="evidence" value="ECO:0007669"/>
    <property type="project" value="UniProtKB-KW"/>
</dbReference>
<feature type="domain" description="PHD-type" evidence="13">
    <location>
        <begin position="374"/>
        <end position="423"/>
    </location>
</feature>
<comment type="similarity">
    <text evidence="2 11">Belongs to the ING family.</text>
</comment>
<feature type="binding site" evidence="9">
    <location>
        <position position="420"/>
    </location>
    <ligand>
        <name>Zn(2+)</name>
        <dbReference type="ChEBI" id="CHEBI:29105"/>
        <label>2</label>
    </ligand>
</feature>
<gene>
    <name evidence="14" type="ORF">BD311DRAFT_755752</name>
</gene>
<feature type="site" description="Histone H3K4me3 binding" evidence="8">
    <location>
        <position position="399"/>
    </location>
</feature>
<feature type="region of interest" description="Disordered" evidence="12">
    <location>
        <begin position="427"/>
        <end position="450"/>
    </location>
</feature>
<dbReference type="GO" id="GO:0000785">
    <property type="term" value="C:chromatin"/>
    <property type="evidence" value="ECO:0007669"/>
    <property type="project" value="UniProtKB-ARBA"/>
</dbReference>
<evidence type="ECO:0000256" key="5">
    <source>
        <dbReference type="ARBA" id="ARBA00022833"/>
    </source>
</evidence>
<dbReference type="PROSITE" id="PS50016">
    <property type="entry name" value="ZF_PHD_2"/>
    <property type="match status" value="1"/>
</dbReference>
<dbReference type="PANTHER" id="PTHR10333:SF42">
    <property type="entry name" value="INHIBITOR OF GROWTH PROTEIN 5"/>
    <property type="match status" value="1"/>
</dbReference>
<dbReference type="OrthoDB" id="2505961at2759"/>
<comment type="subunit">
    <text evidence="11">Component of an histone acetyltransferase complex. Interacts with H3K4me3 and to a lesser extent with H3K4me2.</text>
</comment>
<keyword evidence="4 10" id="KW-0863">Zinc-finger</keyword>
<dbReference type="SUPFAM" id="SSF57903">
    <property type="entry name" value="FYVE/PHD zinc finger"/>
    <property type="match status" value="1"/>
</dbReference>
<evidence type="ECO:0000256" key="7">
    <source>
        <dbReference type="ARBA" id="ARBA00023242"/>
    </source>
</evidence>
<proteinExistence type="inferred from homology"/>
<keyword evidence="6 11" id="KW-0156">Chromatin regulator</keyword>
<evidence type="ECO:0000256" key="10">
    <source>
        <dbReference type="PROSITE-ProRule" id="PRU00146"/>
    </source>
</evidence>
<dbReference type="GO" id="GO:0008270">
    <property type="term" value="F:zinc ion binding"/>
    <property type="evidence" value="ECO:0007669"/>
    <property type="project" value="UniProtKB-KW"/>
</dbReference>
<feature type="binding site" evidence="9">
    <location>
        <position position="417"/>
    </location>
    <ligand>
        <name>Zn(2+)</name>
        <dbReference type="ChEBI" id="CHEBI:29105"/>
        <label>2</label>
    </ligand>
</feature>
<feature type="compositionally biased region" description="Low complexity" evidence="12">
    <location>
        <begin position="440"/>
        <end position="450"/>
    </location>
</feature>
<comment type="function">
    <text evidence="11">Component of an histone acetyltransferase complex.</text>
</comment>
<feature type="binding site" evidence="9">
    <location>
        <position position="404"/>
    </location>
    <ligand>
        <name>Zn(2+)</name>
        <dbReference type="ChEBI" id="CHEBI:29105"/>
        <label>1</label>
    </ligand>
</feature>
<evidence type="ECO:0000256" key="4">
    <source>
        <dbReference type="ARBA" id="ARBA00022771"/>
    </source>
</evidence>
<dbReference type="InterPro" id="IPR011011">
    <property type="entry name" value="Znf_FYVE_PHD"/>
</dbReference>
<feature type="compositionally biased region" description="Polar residues" evidence="12">
    <location>
        <begin position="292"/>
        <end position="311"/>
    </location>
</feature>
<keyword evidence="3 9" id="KW-0479">Metal-binding</keyword>
<keyword evidence="5 9" id="KW-0862">Zinc</keyword>